<name>A0ABR4YZ88_9MYCO</name>
<dbReference type="Gene3D" id="3.40.50.720">
    <property type="entry name" value="NAD(P)-binding Rossmann-like Domain"/>
    <property type="match status" value="1"/>
</dbReference>
<dbReference type="InterPro" id="IPR036291">
    <property type="entry name" value="NAD(P)-bd_dom_sf"/>
</dbReference>
<dbReference type="PANTHER" id="PTHR10491">
    <property type="entry name" value="DTDP-4-DEHYDRORHAMNOSE REDUCTASE"/>
    <property type="match status" value="1"/>
</dbReference>
<sequence>MAQRIVITGAGGMVGRVLADQGRGEGRDVLALTSAECDITNAGAVRQFVQPGDVVINCAAYTQVDAAETDQERAYAVNAAGPGNLAAVCGQAGAGLVHISTDYVFGASRERRTPYETDDETGPVNVYGRTKLAGEQAVLAAKPDAHVVRTAWVYRGGDGADFVATMRRLAAGDGPVDVVADQVGSPTYAGDLVAALLRIADGGVRPGVLHAVNSGPASRFDLARETFAAVGADPERVRPVGSDRHPRPAPRPAYTVLSARRSAEAGLTPLRDWREALVAAIGNSTVGKDRSPGPLPSTP</sequence>
<evidence type="ECO:0000259" key="3">
    <source>
        <dbReference type="Pfam" id="PF04321"/>
    </source>
</evidence>
<dbReference type="InterPro" id="IPR005913">
    <property type="entry name" value="dTDP_dehydrorham_reduct"/>
</dbReference>
<protein>
    <recommendedName>
        <fullName evidence="2">dTDP-4-dehydrorhamnose reductase</fullName>
        <ecNumber evidence="2">1.1.1.133</ecNumber>
    </recommendedName>
</protein>
<dbReference type="Gene3D" id="3.90.25.10">
    <property type="entry name" value="UDP-galactose 4-epimerase, domain 1"/>
    <property type="match status" value="1"/>
</dbReference>
<evidence type="ECO:0000313" key="4">
    <source>
        <dbReference type="EMBL" id="KHO27235.1"/>
    </source>
</evidence>
<proteinExistence type="inferred from homology"/>
<keyword evidence="2" id="KW-0560">Oxidoreductase</keyword>
<evidence type="ECO:0000256" key="2">
    <source>
        <dbReference type="RuleBase" id="RU364082"/>
    </source>
</evidence>
<dbReference type="Pfam" id="PF04321">
    <property type="entry name" value="RmlD_sub_bind"/>
    <property type="match status" value="1"/>
</dbReference>
<dbReference type="Proteomes" id="UP000031004">
    <property type="component" value="Unassembled WGS sequence"/>
</dbReference>
<feature type="domain" description="RmlD-like substrate binding" evidence="3">
    <location>
        <begin position="4"/>
        <end position="282"/>
    </location>
</feature>
<reference evidence="4 5" key="1">
    <citation type="submission" date="2014-11" db="EMBL/GenBank/DDBJ databases">
        <title>Mycobacterium setense Manresensis Genome.</title>
        <authorList>
            <person name="Rech G."/>
            <person name="Sumoy L."/>
        </authorList>
    </citation>
    <scope>NUCLEOTIDE SEQUENCE [LARGE SCALE GENOMIC DNA]</scope>
    <source>
        <strain evidence="4 5">Manresensis</strain>
    </source>
</reference>
<dbReference type="EC" id="1.1.1.133" evidence="2"/>
<gene>
    <name evidence="4" type="ORF">QQ44_06970</name>
</gene>
<dbReference type="SUPFAM" id="SSF51735">
    <property type="entry name" value="NAD(P)-binding Rossmann-fold domains"/>
    <property type="match status" value="1"/>
</dbReference>
<comment type="similarity">
    <text evidence="1 2">Belongs to the dTDP-4-dehydrorhamnose reductase family.</text>
</comment>
<organism evidence="4 5">
    <name type="scientific">Mycolicibacterium setense</name>
    <dbReference type="NCBI Taxonomy" id="431269"/>
    <lineage>
        <taxon>Bacteria</taxon>
        <taxon>Bacillati</taxon>
        <taxon>Actinomycetota</taxon>
        <taxon>Actinomycetes</taxon>
        <taxon>Mycobacteriales</taxon>
        <taxon>Mycobacteriaceae</taxon>
        <taxon>Mycolicibacterium</taxon>
    </lineage>
</organism>
<dbReference type="InterPro" id="IPR029903">
    <property type="entry name" value="RmlD-like-bd"/>
</dbReference>
<dbReference type="CDD" id="cd05254">
    <property type="entry name" value="dTDP_HR_like_SDR_e"/>
    <property type="match status" value="1"/>
</dbReference>
<evidence type="ECO:0000256" key="1">
    <source>
        <dbReference type="ARBA" id="ARBA00010944"/>
    </source>
</evidence>
<accession>A0ABR4YZ88</accession>
<dbReference type="EMBL" id="JTLZ01000004">
    <property type="protein sequence ID" value="KHO27235.1"/>
    <property type="molecule type" value="Genomic_DNA"/>
</dbReference>
<evidence type="ECO:0000313" key="5">
    <source>
        <dbReference type="Proteomes" id="UP000031004"/>
    </source>
</evidence>
<dbReference type="RefSeq" id="WP_039317530.1">
    <property type="nucleotide sequence ID" value="NZ_JTLZ01000004.1"/>
</dbReference>
<comment type="function">
    <text evidence="2">Catalyzes the reduction of dTDP-6-deoxy-L-lyxo-4-hexulose to yield dTDP-L-rhamnose.</text>
</comment>
<comment type="caution">
    <text evidence="4">The sequence shown here is derived from an EMBL/GenBank/DDBJ whole genome shotgun (WGS) entry which is preliminary data.</text>
</comment>
<dbReference type="NCBIfam" id="TIGR01214">
    <property type="entry name" value="rmlD"/>
    <property type="match status" value="1"/>
</dbReference>
<dbReference type="PANTHER" id="PTHR10491:SF4">
    <property type="entry name" value="METHIONINE ADENOSYLTRANSFERASE 2 SUBUNIT BETA"/>
    <property type="match status" value="1"/>
</dbReference>
<keyword evidence="5" id="KW-1185">Reference proteome</keyword>
<comment type="pathway">
    <text evidence="2">Carbohydrate biosynthesis; dTDP-L-rhamnose biosynthesis.</text>
</comment>
<keyword evidence="2" id="KW-0521">NADP</keyword>